<evidence type="ECO:0000256" key="1">
    <source>
        <dbReference type="SAM" id="MobiDB-lite"/>
    </source>
</evidence>
<gene>
    <name evidence="2" type="ORF">V757_10430</name>
</gene>
<organism evidence="2 3">
    <name type="scientific">Pelistega indica</name>
    <dbReference type="NCBI Taxonomy" id="1414851"/>
    <lineage>
        <taxon>Bacteria</taxon>
        <taxon>Pseudomonadati</taxon>
        <taxon>Pseudomonadota</taxon>
        <taxon>Betaproteobacteria</taxon>
        <taxon>Burkholderiales</taxon>
        <taxon>Alcaligenaceae</taxon>
        <taxon>Pelistega</taxon>
    </lineage>
</organism>
<name>V8FXL2_9BURK</name>
<feature type="compositionally biased region" description="Polar residues" evidence="1">
    <location>
        <begin position="1"/>
        <end position="23"/>
    </location>
</feature>
<sequence length="49" mass="5163">MQTVVKSSQKTANNTENLTSSGVNLDDIPSKSSGSVEQSKSHGVNLDEL</sequence>
<evidence type="ECO:0000313" key="3">
    <source>
        <dbReference type="Proteomes" id="UP000018766"/>
    </source>
</evidence>
<dbReference type="EMBL" id="AYSV01000109">
    <property type="protein sequence ID" value="ETD68177.1"/>
    <property type="molecule type" value="Genomic_DNA"/>
</dbReference>
<proteinExistence type="predicted"/>
<accession>V8FXL2</accession>
<comment type="caution">
    <text evidence="2">The sequence shown here is derived from an EMBL/GenBank/DDBJ whole genome shotgun (WGS) entry which is preliminary data.</text>
</comment>
<dbReference type="AlphaFoldDB" id="V8FXL2"/>
<reference evidence="2 3" key="1">
    <citation type="submission" date="2013-11" db="EMBL/GenBank/DDBJ databases">
        <title>Genomic analysis of Pelistega sp. HM-7.</title>
        <authorList>
            <person name="Kumbhare S.V."/>
            <person name="Shetty S.A."/>
            <person name="Sharma O."/>
            <person name="Dhotre D.P."/>
        </authorList>
    </citation>
    <scope>NUCLEOTIDE SEQUENCE [LARGE SCALE GENOMIC DNA]</scope>
    <source>
        <strain evidence="2 3">HM-7</strain>
    </source>
</reference>
<dbReference type="Proteomes" id="UP000018766">
    <property type="component" value="Unassembled WGS sequence"/>
</dbReference>
<feature type="region of interest" description="Disordered" evidence="1">
    <location>
        <begin position="1"/>
        <end position="49"/>
    </location>
</feature>
<protein>
    <submittedName>
        <fullName evidence="2">Uncharacterized protein</fullName>
    </submittedName>
</protein>
<keyword evidence="3" id="KW-1185">Reference proteome</keyword>
<evidence type="ECO:0000313" key="2">
    <source>
        <dbReference type="EMBL" id="ETD68177.1"/>
    </source>
</evidence>